<evidence type="ECO:0000259" key="2">
    <source>
        <dbReference type="Pfam" id="PF12776"/>
    </source>
</evidence>
<dbReference type="InterPro" id="IPR024752">
    <property type="entry name" value="Myb/SANT-like_dom"/>
</dbReference>
<dbReference type="Proteomes" id="UP001153076">
    <property type="component" value="Unassembled WGS sequence"/>
</dbReference>
<dbReference type="PANTHER" id="PTHR31704:SF55">
    <property type="entry name" value="MYB_SANT-LIKE DNA-BINDING DOMAIN PROTEIN"/>
    <property type="match status" value="1"/>
</dbReference>
<gene>
    <name evidence="3" type="ORF">Cgig2_029778</name>
</gene>
<evidence type="ECO:0000313" key="4">
    <source>
        <dbReference type="Proteomes" id="UP001153076"/>
    </source>
</evidence>
<evidence type="ECO:0000256" key="1">
    <source>
        <dbReference type="SAM" id="MobiDB-lite"/>
    </source>
</evidence>
<protein>
    <recommendedName>
        <fullName evidence="2">Myb/SANT-like domain-containing protein</fullName>
    </recommendedName>
</protein>
<dbReference type="AlphaFoldDB" id="A0A9Q1GJC3"/>
<name>A0A9Q1GJC3_9CARY</name>
<reference evidence="3" key="1">
    <citation type="submission" date="2022-04" db="EMBL/GenBank/DDBJ databases">
        <title>Carnegiea gigantea Genome sequencing and assembly v2.</title>
        <authorList>
            <person name="Copetti D."/>
            <person name="Sanderson M.J."/>
            <person name="Burquez A."/>
            <person name="Wojciechowski M.F."/>
        </authorList>
    </citation>
    <scope>NUCLEOTIDE SEQUENCE</scope>
    <source>
        <strain evidence="3">SGP5-SGP5p</strain>
        <tissue evidence="3">Aerial part</tissue>
    </source>
</reference>
<proteinExistence type="predicted"/>
<dbReference type="PANTHER" id="PTHR31704">
    <property type="entry name" value="MYB/SANT-LIKE DNA-BINDING DOMAIN PROTEIN-RELATED"/>
    <property type="match status" value="1"/>
</dbReference>
<organism evidence="3 4">
    <name type="scientific">Carnegiea gigantea</name>
    <dbReference type="NCBI Taxonomy" id="171969"/>
    <lineage>
        <taxon>Eukaryota</taxon>
        <taxon>Viridiplantae</taxon>
        <taxon>Streptophyta</taxon>
        <taxon>Embryophyta</taxon>
        <taxon>Tracheophyta</taxon>
        <taxon>Spermatophyta</taxon>
        <taxon>Magnoliopsida</taxon>
        <taxon>eudicotyledons</taxon>
        <taxon>Gunneridae</taxon>
        <taxon>Pentapetalae</taxon>
        <taxon>Caryophyllales</taxon>
        <taxon>Cactineae</taxon>
        <taxon>Cactaceae</taxon>
        <taxon>Cactoideae</taxon>
        <taxon>Echinocereeae</taxon>
        <taxon>Carnegiea</taxon>
    </lineage>
</organism>
<dbReference type="OrthoDB" id="4955136at2759"/>
<comment type="caution">
    <text evidence="3">The sequence shown here is derived from an EMBL/GenBank/DDBJ whole genome shotgun (WGS) entry which is preliminary data.</text>
</comment>
<dbReference type="Pfam" id="PF12776">
    <property type="entry name" value="Myb_DNA-bind_3"/>
    <property type="match status" value="1"/>
</dbReference>
<feature type="domain" description="Myb/SANT-like" evidence="2">
    <location>
        <begin position="31"/>
        <end position="117"/>
    </location>
</feature>
<sequence>MEYGIRMAPHRKGGKESSQEVEESGRASGQRRIFSSFLVDKSKGTNGETISQRIRWKNIMLEFQKRTNLAWSREELKHKYDGLKVRWALWKKLKGRETGLGWDHEKGTIAASDELWLKKIEEDAKFKQFRDKGIDSELESKMDELFRGHVARGDDIITPNMDPLPTAMEENEDMVYIPSQPHCENNINQPFNIENNNISILGPGVSTW</sequence>
<keyword evidence="4" id="KW-1185">Reference proteome</keyword>
<accession>A0A9Q1GJC3</accession>
<feature type="region of interest" description="Disordered" evidence="1">
    <location>
        <begin position="1"/>
        <end position="28"/>
    </location>
</feature>
<evidence type="ECO:0000313" key="3">
    <source>
        <dbReference type="EMBL" id="KAJ8420135.1"/>
    </source>
</evidence>
<dbReference type="EMBL" id="JAKOGI010003825">
    <property type="protein sequence ID" value="KAJ8420135.1"/>
    <property type="molecule type" value="Genomic_DNA"/>
</dbReference>